<accession>A0AAP0R4H1</accession>
<dbReference type="NCBIfam" id="TIGR00756">
    <property type="entry name" value="PPR"/>
    <property type="match status" value="1"/>
</dbReference>
<evidence type="ECO:0000256" key="2">
    <source>
        <dbReference type="PROSITE-ProRule" id="PRU00708"/>
    </source>
</evidence>
<dbReference type="GO" id="GO:0009451">
    <property type="term" value="P:RNA modification"/>
    <property type="evidence" value="ECO:0007669"/>
    <property type="project" value="InterPro"/>
</dbReference>
<evidence type="ECO:0008006" key="5">
    <source>
        <dbReference type="Google" id="ProtNLM"/>
    </source>
</evidence>
<evidence type="ECO:0000313" key="3">
    <source>
        <dbReference type="EMBL" id="KAK9268215.1"/>
    </source>
</evidence>
<keyword evidence="1" id="KW-0677">Repeat</keyword>
<dbReference type="Pfam" id="PF20431">
    <property type="entry name" value="E_motif"/>
    <property type="match status" value="1"/>
</dbReference>
<evidence type="ECO:0000313" key="4">
    <source>
        <dbReference type="Proteomes" id="UP001415857"/>
    </source>
</evidence>
<dbReference type="Pfam" id="PF01535">
    <property type="entry name" value="PPR"/>
    <property type="match status" value="1"/>
</dbReference>
<dbReference type="Pfam" id="PF13041">
    <property type="entry name" value="PPR_2"/>
    <property type="match status" value="1"/>
</dbReference>
<dbReference type="Proteomes" id="UP001415857">
    <property type="component" value="Unassembled WGS sequence"/>
</dbReference>
<dbReference type="GO" id="GO:0099402">
    <property type="term" value="P:plant organ development"/>
    <property type="evidence" value="ECO:0007669"/>
    <property type="project" value="UniProtKB-ARBA"/>
</dbReference>
<keyword evidence="4" id="KW-1185">Reference proteome</keyword>
<name>A0AAP0R4H1_LIQFO</name>
<reference evidence="3 4" key="1">
    <citation type="journal article" date="2024" name="Plant J.">
        <title>Genome sequences and population genomics reveal climatic adaptation and genomic divergence between two closely related sweetgum species.</title>
        <authorList>
            <person name="Xu W.Q."/>
            <person name="Ren C.Q."/>
            <person name="Zhang X.Y."/>
            <person name="Comes H.P."/>
            <person name="Liu X.H."/>
            <person name="Li Y.G."/>
            <person name="Kettle C.J."/>
            <person name="Jalonen R."/>
            <person name="Gaisberger H."/>
            <person name="Ma Y.Z."/>
            <person name="Qiu Y.X."/>
        </authorList>
    </citation>
    <scope>NUCLEOTIDE SEQUENCE [LARGE SCALE GENOMIC DNA]</scope>
    <source>
        <strain evidence="3">Hangzhou</strain>
    </source>
</reference>
<dbReference type="InterPro" id="IPR046960">
    <property type="entry name" value="PPR_At4g14850-like_plant"/>
</dbReference>
<dbReference type="InterPro" id="IPR011990">
    <property type="entry name" value="TPR-like_helical_dom_sf"/>
</dbReference>
<dbReference type="EMBL" id="JBBPBK010000016">
    <property type="protein sequence ID" value="KAK9268215.1"/>
    <property type="molecule type" value="Genomic_DNA"/>
</dbReference>
<protein>
    <recommendedName>
        <fullName evidence="5">Pentatricopeptide repeat-containing protein</fullName>
    </recommendedName>
</protein>
<dbReference type="PANTHER" id="PTHR47926:SF451">
    <property type="entry name" value="TETRATRICOPEPTIDE-LIKE HELICAL DOMAIN SUPERFAMILY"/>
    <property type="match status" value="1"/>
</dbReference>
<organism evidence="3 4">
    <name type="scientific">Liquidambar formosana</name>
    <name type="common">Formosan gum</name>
    <dbReference type="NCBI Taxonomy" id="63359"/>
    <lineage>
        <taxon>Eukaryota</taxon>
        <taxon>Viridiplantae</taxon>
        <taxon>Streptophyta</taxon>
        <taxon>Embryophyta</taxon>
        <taxon>Tracheophyta</taxon>
        <taxon>Spermatophyta</taxon>
        <taxon>Magnoliopsida</taxon>
        <taxon>eudicotyledons</taxon>
        <taxon>Gunneridae</taxon>
        <taxon>Pentapetalae</taxon>
        <taxon>Saxifragales</taxon>
        <taxon>Altingiaceae</taxon>
        <taxon>Liquidambar</taxon>
    </lineage>
</organism>
<feature type="repeat" description="PPR" evidence="2">
    <location>
        <begin position="22"/>
        <end position="56"/>
    </location>
</feature>
<proteinExistence type="predicted"/>
<dbReference type="PANTHER" id="PTHR47926">
    <property type="entry name" value="PENTATRICOPEPTIDE REPEAT-CONTAINING PROTEIN"/>
    <property type="match status" value="1"/>
</dbReference>
<dbReference type="FunFam" id="1.25.40.10:FF:000158">
    <property type="entry name" value="pentatricopeptide repeat-containing protein At2g33680"/>
    <property type="match status" value="1"/>
</dbReference>
<dbReference type="Gene3D" id="1.25.40.10">
    <property type="entry name" value="Tetratricopeptide repeat domain"/>
    <property type="match status" value="1"/>
</dbReference>
<gene>
    <name evidence="3" type="ORF">L1049_010658</name>
</gene>
<dbReference type="InterPro" id="IPR046848">
    <property type="entry name" value="E_motif"/>
</dbReference>
<sequence>MYSKCGDLDTAQKCFDTILEQDLVSWSTIIAGYGSHGKGKTALRMYSEFLQTGIKPNHVMFLSVLSACSHDGLVNEGLSIFHFMTEDYAIEPKLEHRACIVDLLSRAGRVEEAYNFYKRMFPDPMIDVLGILLDGCRTNGNMELGDIIARDILMLKPASAGNYVQLAHGYASMNRWDGVGEVWTQMRSLGLKKIPGWSYIELHGTIATFFTSHSSHPQFEEIVLQVIGNNLQYALHSWASVQTRLYMGIGKKDVLNLKKHVGMKGMWLGDTLNGRGTLRIFTGN</sequence>
<evidence type="ECO:0000256" key="1">
    <source>
        <dbReference type="ARBA" id="ARBA00022737"/>
    </source>
</evidence>
<dbReference type="InterPro" id="IPR002885">
    <property type="entry name" value="PPR_rpt"/>
</dbReference>
<dbReference type="GO" id="GO:0003723">
    <property type="term" value="F:RNA binding"/>
    <property type="evidence" value="ECO:0007669"/>
    <property type="project" value="InterPro"/>
</dbReference>
<dbReference type="PROSITE" id="PS51375">
    <property type="entry name" value="PPR"/>
    <property type="match status" value="1"/>
</dbReference>
<comment type="caution">
    <text evidence="3">The sequence shown here is derived from an EMBL/GenBank/DDBJ whole genome shotgun (WGS) entry which is preliminary data.</text>
</comment>
<dbReference type="AlphaFoldDB" id="A0AAP0R4H1"/>